<comment type="caution">
    <text evidence="2">The sequence shown here is derived from an EMBL/GenBank/DDBJ whole genome shotgun (WGS) entry which is preliminary data.</text>
</comment>
<sequence>MLDRVIGVVLIVTAFAVLLREWTGDATASMVGSAGIVAFLALAAPRARPSRQAFVAAGLGLVAAAVIFRPDWQDIALRGLAQGSFIAAFFIALASLRNPASTSPAIARCGQYLATQPPGKRYLALTIGGHLFALILNYGAISLLGGLTESIANRETNAEIRDIRNRRMLLAIQRGFVATLAWSPLAFAMAITTSIIPGSSWSGAAGFAILNAVLVTFVGWALDSLYKPKLSQPRPARAKPIGSWRDLKPLLALLLLLFSGVAALELLTGLRMIAVVMLLVPTLAVGWLFVQTRGPEGTARRWLTHLQTFTIAEVPSYHSELVLLVMAGFIGTVGSALLQPLMESQPAGLAALPGPLVLVALVWIIPLLGQIGMNPLLSVSLLAPLLPSAETLGVSPNAIIVALTAGWALTGASSPFTATTMLVGRLGHASALHVGLVWNRGFNLVAGLALSLSVLVAAML</sequence>
<feature type="transmembrane region" description="Helical" evidence="1">
    <location>
        <begin position="53"/>
        <end position="69"/>
    </location>
</feature>
<evidence type="ECO:0000313" key="2">
    <source>
        <dbReference type="EMBL" id="KKN58387.1"/>
    </source>
</evidence>
<feature type="transmembrane region" description="Helical" evidence="1">
    <location>
        <begin position="321"/>
        <end position="341"/>
    </location>
</feature>
<feature type="transmembrane region" description="Helical" evidence="1">
    <location>
        <begin position="398"/>
        <end position="417"/>
    </location>
</feature>
<reference evidence="2" key="1">
    <citation type="journal article" date="2015" name="Nature">
        <title>Complex archaea that bridge the gap between prokaryotes and eukaryotes.</title>
        <authorList>
            <person name="Spang A."/>
            <person name="Saw J.H."/>
            <person name="Jorgensen S.L."/>
            <person name="Zaremba-Niedzwiedzka K."/>
            <person name="Martijn J."/>
            <person name="Lind A.E."/>
            <person name="van Eijk R."/>
            <person name="Schleper C."/>
            <person name="Guy L."/>
            <person name="Ettema T.J."/>
        </authorList>
    </citation>
    <scope>NUCLEOTIDE SEQUENCE</scope>
</reference>
<proteinExistence type="predicted"/>
<feature type="transmembrane region" description="Helical" evidence="1">
    <location>
        <begin position="270"/>
        <end position="290"/>
    </location>
</feature>
<keyword evidence="1" id="KW-0472">Membrane</keyword>
<feature type="transmembrane region" description="Helical" evidence="1">
    <location>
        <begin position="176"/>
        <end position="198"/>
    </location>
</feature>
<dbReference type="EMBL" id="LAZR01000764">
    <property type="protein sequence ID" value="KKN58387.1"/>
    <property type="molecule type" value="Genomic_DNA"/>
</dbReference>
<evidence type="ECO:0000256" key="1">
    <source>
        <dbReference type="SAM" id="Phobius"/>
    </source>
</evidence>
<feature type="transmembrane region" description="Helical" evidence="1">
    <location>
        <begin position="204"/>
        <end position="226"/>
    </location>
</feature>
<feature type="transmembrane region" description="Helical" evidence="1">
    <location>
        <begin position="437"/>
        <end position="458"/>
    </location>
</feature>
<keyword evidence="1" id="KW-1133">Transmembrane helix</keyword>
<protein>
    <recommendedName>
        <fullName evidence="3">Citrate transporter-like domain-containing protein</fullName>
    </recommendedName>
</protein>
<feature type="transmembrane region" description="Helical" evidence="1">
    <location>
        <begin position="75"/>
        <end position="96"/>
    </location>
</feature>
<evidence type="ECO:0008006" key="3">
    <source>
        <dbReference type="Google" id="ProtNLM"/>
    </source>
</evidence>
<accession>A0A0F9S823</accession>
<organism evidence="2">
    <name type="scientific">marine sediment metagenome</name>
    <dbReference type="NCBI Taxonomy" id="412755"/>
    <lineage>
        <taxon>unclassified sequences</taxon>
        <taxon>metagenomes</taxon>
        <taxon>ecological metagenomes</taxon>
    </lineage>
</organism>
<gene>
    <name evidence="2" type="ORF">LCGC14_0552790</name>
</gene>
<feature type="transmembrane region" description="Helical" evidence="1">
    <location>
        <begin position="247"/>
        <end position="264"/>
    </location>
</feature>
<name>A0A0F9S823_9ZZZZ</name>
<dbReference type="AlphaFoldDB" id="A0A0F9S823"/>
<keyword evidence="1" id="KW-0812">Transmembrane</keyword>